<sequence length="556" mass="61841">MEYKWFVDDVLEFTGDPYTFSLTESLRNKSISCAVQDSDEFGIQSDASEPLILLPKATATLGYMNPLSHIYKALKGSSVTLTCSESRTRTPPISRYRWTRNNEPLSEKGRSFVIARVETNHAGEYECQAENSEGRSNTITKTLQVLVDPVLTTDERIETSDGHVELKCSSSLNDQDIVWFKSGSMDILHVGSTFNAHVTKSTNFTCQVSAILTPTIGSPVVKGANSTISVIYKYSPIRKTHPLQREITYNRYVGHQFAEAIEYDAYPEIADAYLQTPTGLQTKLSVKLIGNTVQISTGHLTKEDCTSFQMEVQNTEGEDHIDINIRCYPHAPSDVTAILSVGQVTLKWTPGFDGGHNQVFRVHQSVDGKSWKQYYSSHDKNEVTGQIKTVVMGLSSEKIQLFKVIADNGLSSDDSNIAFTFPKKEKESDSGPVIGGAISGVVIFIVIAIGIFIYCRFHFLPARQTKNGPTVKESDYARPVARPAVAADDLKDYDTIQKCQYENINYNTRTDHIGGNLSSNHYENLRQPRKLTMKPQVMPKPVKPKPPSKPNQPSSS</sequence>
<dbReference type="AlphaFoldDB" id="V3ZGX2"/>
<dbReference type="InterPro" id="IPR003599">
    <property type="entry name" value="Ig_sub"/>
</dbReference>
<reference evidence="4 5" key="1">
    <citation type="journal article" date="2013" name="Nature">
        <title>Insights into bilaterian evolution from three spiralian genomes.</title>
        <authorList>
            <person name="Simakov O."/>
            <person name="Marletaz F."/>
            <person name="Cho S.J."/>
            <person name="Edsinger-Gonzales E."/>
            <person name="Havlak P."/>
            <person name="Hellsten U."/>
            <person name="Kuo D.H."/>
            <person name="Larsson T."/>
            <person name="Lv J."/>
            <person name="Arendt D."/>
            <person name="Savage R."/>
            <person name="Osoegawa K."/>
            <person name="de Jong P."/>
            <person name="Grimwood J."/>
            <person name="Chapman J.A."/>
            <person name="Shapiro H."/>
            <person name="Aerts A."/>
            <person name="Otillar R.P."/>
            <person name="Terry A.Y."/>
            <person name="Boore J.L."/>
            <person name="Grigoriev I.V."/>
            <person name="Lindberg D.R."/>
            <person name="Seaver E.C."/>
            <person name="Weisblat D.A."/>
            <person name="Putnam N.H."/>
            <person name="Rokhsar D.S."/>
        </authorList>
    </citation>
    <scope>NUCLEOTIDE SEQUENCE [LARGE SCALE GENOMIC DNA]</scope>
</reference>
<dbReference type="CTD" id="20241145"/>
<evidence type="ECO:0000313" key="4">
    <source>
        <dbReference type="EMBL" id="ESO83392.1"/>
    </source>
</evidence>
<dbReference type="PROSITE" id="PS50835">
    <property type="entry name" value="IG_LIKE"/>
    <property type="match status" value="2"/>
</dbReference>
<dbReference type="InterPro" id="IPR036116">
    <property type="entry name" value="FN3_sf"/>
</dbReference>
<dbReference type="KEGG" id="lgi:LOTGIDRAFT_169463"/>
<dbReference type="OrthoDB" id="10039395at2759"/>
<dbReference type="PANTHER" id="PTHR46013:SF4">
    <property type="entry name" value="B-CELL RECEPTOR CD22-RELATED"/>
    <property type="match status" value="1"/>
</dbReference>
<proteinExistence type="predicted"/>
<keyword evidence="2" id="KW-0472">Membrane</keyword>
<dbReference type="Pfam" id="PF13895">
    <property type="entry name" value="Ig_2"/>
    <property type="match status" value="1"/>
</dbReference>
<evidence type="ECO:0000256" key="2">
    <source>
        <dbReference type="SAM" id="Phobius"/>
    </source>
</evidence>
<gene>
    <name evidence="4" type="ORF">LOTGIDRAFT_169463</name>
</gene>
<dbReference type="STRING" id="225164.V3ZGX2"/>
<dbReference type="PANTHER" id="PTHR46013">
    <property type="entry name" value="VASCULAR CELL ADHESION MOLECULE 1"/>
    <property type="match status" value="1"/>
</dbReference>
<evidence type="ECO:0000259" key="3">
    <source>
        <dbReference type="PROSITE" id="PS50835"/>
    </source>
</evidence>
<dbReference type="InterPro" id="IPR013783">
    <property type="entry name" value="Ig-like_fold"/>
</dbReference>
<dbReference type="EMBL" id="KB203711">
    <property type="protein sequence ID" value="ESO83392.1"/>
    <property type="molecule type" value="Genomic_DNA"/>
</dbReference>
<evidence type="ECO:0000256" key="1">
    <source>
        <dbReference type="SAM" id="MobiDB-lite"/>
    </source>
</evidence>
<feature type="region of interest" description="Disordered" evidence="1">
    <location>
        <begin position="528"/>
        <end position="556"/>
    </location>
</feature>
<dbReference type="GeneID" id="20241145"/>
<protein>
    <recommendedName>
        <fullName evidence="3">Ig-like domain-containing protein</fullName>
    </recommendedName>
</protein>
<dbReference type="InterPro" id="IPR007110">
    <property type="entry name" value="Ig-like_dom"/>
</dbReference>
<organism evidence="4 5">
    <name type="scientific">Lottia gigantea</name>
    <name type="common">Giant owl limpet</name>
    <dbReference type="NCBI Taxonomy" id="225164"/>
    <lineage>
        <taxon>Eukaryota</taxon>
        <taxon>Metazoa</taxon>
        <taxon>Spiralia</taxon>
        <taxon>Lophotrochozoa</taxon>
        <taxon>Mollusca</taxon>
        <taxon>Gastropoda</taxon>
        <taxon>Patellogastropoda</taxon>
        <taxon>Lottioidea</taxon>
        <taxon>Lottiidae</taxon>
        <taxon>Lottia</taxon>
    </lineage>
</organism>
<dbReference type="Proteomes" id="UP000030746">
    <property type="component" value="Unassembled WGS sequence"/>
</dbReference>
<keyword evidence="2" id="KW-0812">Transmembrane</keyword>
<dbReference type="InterPro" id="IPR003598">
    <property type="entry name" value="Ig_sub2"/>
</dbReference>
<evidence type="ECO:0000313" key="5">
    <source>
        <dbReference type="Proteomes" id="UP000030746"/>
    </source>
</evidence>
<dbReference type="SUPFAM" id="SSF49265">
    <property type="entry name" value="Fibronectin type III"/>
    <property type="match status" value="1"/>
</dbReference>
<feature type="domain" description="Ig-like" evidence="3">
    <location>
        <begin position="55"/>
        <end position="140"/>
    </location>
</feature>
<name>V3ZGX2_LOTGI</name>
<keyword evidence="5" id="KW-1185">Reference proteome</keyword>
<dbReference type="SUPFAM" id="SSF48726">
    <property type="entry name" value="Immunoglobulin"/>
    <property type="match status" value="1"/>
</dbReference>
<dbReference type="InterPro" id="IPR036179">
    <property type="entry name" value="Ig-like_dom_sf"/>
</dbReference>
<dbReference type="SMART" id="SM00409">
    <property type="entry name" value="IG"/>
    <property type="match status" value="1"/>
</dbReference>
<accession>V3ZGX2</accession>
<dbReference type="SMART" id="SM00408">
    <property type="entry name" value="IGc2"/>
    <property type="match status" value="1"/>
</dbReference>
<feature type="transmembrane region" description="Helical" evidence="2">
    <location>
        <begin position="433"/>
        <end position="455"/>
    </location>
</feature>
<dbReference type="OMA" id="DSHYRCK"/>
<dbReference type="RefSeq" id="XP_009065992.1">
    <property type="nucleotide sequence ID" value="XM_009067744.1"/>
</dbReference>
<keyword evidence="2" id="KW-1133">Transmembrane helix</keyword>
<dbReference type="HOGENOM" id="CLU_490296_0_0_1"/>
<dbReference type="Gene3D" id="2.60.40.10">
    <property type="entry name" value="Immunoglobulins"/>
    <property type="match status" value="2"/>
</dbReference>
<feature type="domain" description="Ig-like" evidence="3">
    <location>
        <begin position="149"/>
        <end position="217"/>
    </location>
</feature>